<organism evidence="3 4">
    <name type="scientific">Verticillium longisporum</name>
    <name type="common">Verticillium dahliae var. longisporum</name>
    <dbReference type="NCBI Taxonomy" id="100787"/>
    <lineage>
        <taxon>Eukaryota</taxon>
        <taxon>Fungi</taxon>
        <taxon>Dikarya</taxon>
        <taxon>Ascomycota</taxon>
        <taxon>Pezizomycotina</taxon>
        <taxon>Sordariomycetes</taxon>
        <taxon>Hypocreomycetidae</taxon>
        <taxon>Glomerellales</taxon>
        <taxon>Plectosphaerellaceae</taxon>
        <taxon>Verticillium</taxon>
    </lineage>
</organism>
<dbReference type="Gene3D" id="3.40.366.10">
    <property type="entry name" value="Malonyl-Coenzyme A Acyl Carrier Protein, domain 2"/>
    <property type="match status" value="1"/>
</dbReference>
<dbReference type="InterPro" id="IPR016035">
    <property type="entry name" value="Acyl_Trfase/lysoPLipase"/>
</dbReference>
<dbReference type="InterPro" id="IPR032088">
    <property type="entry name" value="SAT"/>
</dbReference>
<dbReference type="InterPro" id="IPR001227">
    <property type="entry name" value="Ac_transferase_dom_sf"/>
</dbReference>
<dbReference type="EMBL" id="CVQI01032828">
    <property type="protein sequence ID" value="CRK42391.1"/>
    <property type="molecule type" value="Genomic_DNA"/>
</dbReference>
<feature type="domain" description="Starter acyltransferase (SAT)" evidence="2">
    <location>
        <begin position="2"/>
        <end position="98"/>
    </location>
</feature>
<dbReference type="Proteomes" id="UP000045706">
    <property type="component" value="Unassembled WGS sequence"/>
</dbReference>
<feature type="non-terminal residue" evidence="3">
    <location>
        <position position="140"/>
    </location>
</feature>
<sequence>MRWLEDEDATPDLDYLVSAPVSFPLIGLVQLAHYEVTCKALGVNPGKLRERLSGSTGHSQGVVLAAATAAASSWESWKEIAPTALTILFWIGARSQQVFPRTSLTPNMLRESIDNGEGPPLQLLSLPNDRLRLFLLLRAP</sequence>
<gene>
    <name evidence="3" type="ORF">BN1723_000800</name>
</gene>
<dbReference type="AlphaFoldDB" id="A0A0G4N713"/>
<evidence type="ECO:0000259" key="2">
    <source>
        <dbReference type="Pfam" id="PF16073"/>
    </source>
</evidence>
<dbReference type="GO" id="GO:0016740">
    <property type="term" value="F:transferase activity"/>
    <property type="evidence" value="ECO:0007669"/>
    <property type="project" value="UniProtKB-KW"/>
</dbReference>
<keyword evidence="1" id="KW-0808">Transferase</keyword>
<evidence type="ECO:0000313" key="4">
    <source>
        <dbReference type="Proteomes" id="UP000045706"/>
    </source>
</evidence>
<evidence type="ECO:0000313" key="3">
    <source>
        <dbReference type="EMBL" id="CRK42391.1"/>
    </source>
</evidence>
<dbReference type="InterPro" id="IPR050830">
    <property type="entry name" value="Fungal_FAS"/>
</dbReference>
<accession>A0A0G4N713</accession>
<reference evidence="4" key="1">
    <citation type="submission" date="2015-05" db="EMBL/GenBank/DDBJ databases">
        <authorList>
            <person name="Fogelqvist Johan"/>
        </authorList>
    </citation>
    <scope>NUCLEOTIDE SEQUENCE [LARGE SCALE GENOMIC DNA]</scope>
</reference>
<dbReference type="Pfam" id="PF16073">
    <property type="entry name" value="SAT"/>
    <property type="match status" value="1"/>
</dbReference>
<dbReference type="PANTHER" id="PTHR10982">
    <property type="entry name" value="MALONYL COA-ACYL CARRIER PROTEIN TRANSACYLASE"/>
    <property type="match status" value="1"/>
</dbReference>
<dbReference type="PANTHER" id="PTHR10982:SF21">
    <property type="entry name" value="FATTY ACID SYNTHASE SUBUNIT BETA"/>
    <property type="match status" value="1"/>
</dbReference>
<protein>
    <recommendedName>
        <fullName evidence="2">Starter acyltransferase (SAT) domain-containing protein</fullName>
    </recommendedName>
</protein>
<evidence type="ECO:0000256" key="1">
    <source>
        <dbReference type="ARBA" id="ARBA00022679"/>
    </source>
</evidence>
<dbReference type="SUPFAM" id="SSF52151">
    <property type="entry name" value="FabD/lysophospholipase-like"/>
    <property type="match status" value="1"/>
</dbReference>
<proteinExistence type="predicted"/>
<name>A0A0G4N713_VERLO</name>